<proteinExistence type="predicted"/>
<gene>
    <name evidence="2" type="ORF">Ate02nite_38400</name>
</gene>
<evidence type="ECO:0000256" key="1">
    <source>
        <dbReference type="SAM" id="MobiDB-lite"/>
    </source>
</evidence>
<keyword evidence="3" id="KW-1185">Reference proteome</keyword>
<name>A0A919TU86_9ACTN</name>
<protein>
    <submittedName>
        <fullName evidence="2">Uncharacterized protein</fullName>
    </submittedName>
</protein>
<dbReference type="EMBL" id="BOMY01000025">
    <property type="protein sequence ID" value="GIF21110.1"/>
    <property type="molecule type" value="Genomic_DNA"/>
</dbReference>
<accession>A0A919TU86</accession>
<evidence type="ECO:0000313" key="2">
    <source>
        <dbReference type="EMBL" id="GIF21110.1"/>
    </source>
</evidence>
<dbReference type="AlphaFoldDB" id="A0A919TU86"/>
<sequence>MAGSPTRPYSPLIRPTSLSIRSFSPPVALHAFPARHRDLHHHRVADLDPAVPQQLAVRREAVLDALGVVEPVDAEQHFLVLPEIVPQLPGLVDHVRPGVQRLHLGDVDRHRERAGAHHPAVEQDRVVGALRVEQLAGQLGHVVRGLRTLEADQIGAEHPAQQLDPAGELHEQLGRRERHVHEEADQQVGAQLAEHLRHQLQVVVLDPDGRAGLGHLGGGLGEPAVDRAVGLPPAAIEDRLLDGVVVERPERRVGEALVVAAQLVLGQRDRAQPQRADVGERGRRADPAAPAHPGGGGAFEDRVQGAGEPARTAPPLAGPIGSDIVIERETVGDHDQRALAHHRRLPEPVTVLHRQWSI</sequence>
<feature type="region of interest" description="Disordered" evidence="1">
    <location>
        <begin position="269"/>
        <end position="320"/>
    </location>
</feature>
<reference evidence="2" key="1">
    <citation type="submission" date="2021-01" db="EMBL/GenBank/DDBJ databases">
        <title>Whole genome shotgun sequence of Actinoplanes tereljensis NBRC 105297.</title>
        <authorList>
            <person name="Komaki H."/>
            <person name="Tamura T."/>
        </authorList>
    </citation>
    <scope>NUCLEOTIDE SEQUENCE</scope>
    <source>
        <strain evidence="2">NBRC 105297</strain>
    </source>
</reference>
<comment type="caution">
    <text evidence="2">The sequence shown here is derived from an EMBL/GenBank/DDBJ whole genome shotgun (WGS) entry which is preliminary data.</text>
</comment>
<organism evidence="2 3">
    <name type="scientific">Paractinoplanes tereljensis</name>
    <dbReference type="NCBI Taxonomy" id="571912"/>
    <lineage>
        <taxon>Bacteria</taxon>
        <taxon>Bacillati</taxon>
        <taxon>Actinomycetota</taxon>
        <taxon>Actinomycetes</taxon>
        <taxon>Micromonosporales</taxon>
        <taxon>Micromonosporaceae</taxon>
        <taxon>Paractinoplanes</taxon>
    </lineage>
</organism>
<feature type="compositionally biased region" description="Basic and acidic residues" evidence="1">
    <location>
        <begin position="269"/>
        <end position="286"/>
    </location>
</feature>
<dbReference type="Proteomes" id="UP000623608">
    <property type="component" value="Unassembled WGS sequence"/>
</dbReference>
<evidence type="ECO:0000313" key="3">
    <source>
        <dbReference type="Proteomes" id="UP000623608"/>
    </source>
</evidence>